<dbReference type="Proteomes" id="UP000185746">
    <property type="component" value="Chromosome"/>
</dbReference>
<dbReference type="RefSeq" id="WP_075527305.1">
    <property type="nucleotide sequence ID" value="NZ_CP017560.1"/>
</dbReference>
<dbReference type="SUPFAM" id="SSF54593">
    <property type="entry name" value="Glyoxalase/Bleomycin resistance protein/Dihydroxybiphenyl dioxygenase"/>
    <property type="match status" value="1"/>
</dbReference>
<evidence type="ECO:0000313" key="3">
    <source>
        <dbReference type="Proteomes" id="UP000185746"/>
    </source>
</evidence>
<name>A0A1D8JEM9_9BACL</name>
<feature type="domain" description="VOC" evidence="1">
    <location>
        <begin position="1"/>
        <end position="113"/>
    </location>
</feature>
<dbReference type="AlphaFoldDB" id="A0A1D8JEM9"/>
<accession>A0A1D8JEM9</accession>
<proteinExistence type="predicted"/>
<gene>
    <name evidence="2" type="ORF">BI350_06220</name>
</gene>
<dbReference type="InterPro" id="IPR040553">
    <property type="entry name" value="TxDE"/>
</dbReference>
<evidence type="ECO:0000313" key="2">
    <source>
        <dbReference type="EMBL" id="AOV07174.1"/>
    </source>
</evidence>
<protein>
    <recommendedName>
        <fullName evidence="1">VOC domain-containing protein</fullName>
    </recommendedName>
</protein>
<dbReference type="PROSITE" id="PS51819">
    <property type="entry name" value="VOC"/>
    <property type="match status" value="1"/>
</dbReference>
<dbReference type="Gene3D" id="3.10.180.10">
    <property type="entry name" value="2,3-Dihydroxybiphenyl 1,2-Dioxygenase, domain 1"/>
    <property type="match status" value="1"/>
</dbReference>
<dbReference type="InterPro" id="IPR029068">
    <property type="entry name" value="Glyas_Bleomycin-R_OHBP_Dase"/>
</dbReference>
<dbReference type="InterPro" id="IPR037523">
    <property type="entry name" value="VOC_core"/>
</dbReference>
<evidence type="ECO:0000259" key="1">
    <source>
        <dbReference type="PROSITE" id="PS51819"/>
    </source>
</evidence>
<dbReference type="KEGG" id="surl:BI350_06220"/>
<sequence length="217" mass="25099">MFKSVTLYTDQLVEMKNFYHNLLEIPIIEKGKNFFTLSIGTSTLTFKQSEGNSIYHFAFNIPGNHLTSAKRWLTERVSLNKEDDKDEIFYKNFNADAIYFDDPSGNIVEYIGRRTVIHDGEFSIQSLINISEMSVTTPYVKIVGQQLMEIGIPTFHNQSLQEDDLNFLGMDDTYVVLVPPNRTWYFSDVKSKTDPLEIKFTSNREIIITKDGRLKLK</sequence>
<keyword evidence="3" id="KW-1185">Reference proteome</keyword>
<reference evidence="2 3" key="1">
    <citation type="submission" date="2016-09" db="EMBL/GenBank/DDBJ databases">
        <title>Complete genome sequence of the Lysinibacillus sphaericus LMG 22257, a specie of Bacillus with ureolytic activity that can effectively biodeposit calcium carbonate.</title>
        <authorList>
            <person name="Yan W."/>
        </authorList>
    </citation>
    <scope>NUCLEOTIDE SEQUENCE [LARGE SCALE GENOMIC DNA]</scope>
    <source>
        <strain evidence="2 3">LMG 22257</strain>
    </source>
</reference>
<dbReference type="Pfam" id="PF18711">
    <property type="entry name" value="TxDE"/>
    <property type="match status" value="1"/>
</dbReference>
<dbReference type="EMBL" id="CP017560">
    <property type="protein sequence ID" value="AOV07174.1"/>
    <property type="molecule type" value="Genomic_DNA"/>
</dbReference>
<organism evidence="2 3">
    <name type="scientific">Sporosarcina ureilytica</name>
    <dbReference type="NCBI Taxonomy" id="298596"/>
    <lineage>
        <taxon>Bacteria</taxon>
        <taxon>Bacillati</taxon>
        <taxon>Bacillota</taxon>
        <taxon>Bacilli</taxon>
        <taxon>Bacillales</taxon>
        <taxon>Caryophanaceae</taxon>
        <taxon>Sporosarcina</taxon>
    </lineage>
</organism>